<comment type="caution">
    <text evidence="2">The sequence shown here is derived from an EMBL/GenBank/DDBJ whole genome shotgun (WGS) entry which is preliminary data.</text>
</comment>
<dbReference type="RefSeq" id="WP_186443213.1">
    <property type="nucleotide sequence ID" value="NZ_VLLC01000049.1"/>
</dbReference>
<dbReference type="PANTHER" id="PTHR34825">
    <property type="entry name" value="CONSERVED PROTEIN, WITH A WEAK D-GALACTARATE DEHYDRATASE/ALTRONATE HYDROLASE DOMAIN"/>
    <property type="match status" value="1"/>
</dbReference>
<name>A0A562R2U5_9BACT</name>
<accession>A0A562R2U5</accession>
<dbReference type="EMBL" id="VLLC01000049">
    <property type="protein sequence ID" value="TWI63378.1"/>
    <property type="molecule type" value="Genomic_DNA"/>
</dbReference>
<feature type="non-terminal residue" evidence="2">
    <location>
        <position position="200"/>
    </location>
</feature>
<evidence type="ECO:0000259" key="1">
    <source>
        <dbReference type="Pfam" id="PF09820"/>
    </source>
</evidence>
<dbReference type="Pfam" id="PF09820">
    <property type="entry name" value="AAA-ATPase_like"/>
    <property type="match status" value="1"/>
</dbReference>
<reference evidence="2 3" key="1">
    <citation type="submission" date="2019-07" db="EMBL/GenBank/DDBJ databases">
        <title>Genome sequencing of 100 strains of the haloalkaliphilic chemolithoautotrophic sulfur-oxidizing bacterium Thioalkalivibrio.</title>
        <authorList>
            <person name="Muyzer G."/>
        </authorList>
    </citation>
    <scope>NUCLEOTIDE SEQUENCE [LARGE SCALE GENOMIC DNA]</scope>
    <source>
        <strain evidence="2 3">ASO4-4</strain>
    </source>
</reference>
<dbReference type="AlphaFoldDB" id="A0A562R2U5"/>
<organism evidence="2 3">
    <name type="scientific">Desulfobotulus alkaliphilus</name>
    <dbReference type="NCBI Taxonomy" id="622671"/>
    <lineage>
        <taxon>Bacteria</taxon>
        <taxon>Pseudomonadati</taxon>
        <taxon>Thermodesulfobacteriota</taxon>
        <taxon>Desulfobacteria</taxon>
        <taxon>Desulfobacterales</taxon>
        <taxon>Desulfobacteraceae</taxon>
        <taxon>Desulfobotulus</taxon>
    </lineage>
</organism>
<evidence type="ECO:0000313" key="3">
    <source>
        <dbReference type="Proteomes" id="UP000318307"/>
    </source>
</evidence>
<protein>
    <submittedName>
        <fullName evidence="2">Putative AAA-ATPase</fullName>
    </submittedName>
</protein>
<feature type="domain" description="AAA-ATPase-like" evidence="1">
    <location>
        <begin position="4"/>
        <end position="185"/>
    </location>
</feature>
<keyword evidence="3" id="KW-1185">Reference proteome</keyword>
<sequence>MKYPYAISDFEKIIENNYFYCDRTDKIPLLENAESQLFIRPRRFGKSLLLSMLDNYYDVAKKDDFQKLFGHLKIGQNPTPLRNSYFILRWDFSCVDAAGDYHGIKKSLYNHINARIERFITYYNFMGFSLPEIKINPDDAIYTMERLISAVEVSGYALYLLIDEYDNFANTILMSSADKKEDYDKLVKVEGVLRTVFKAV</sequence>
<dbReference type="PANTHER" id="PTHR34825:SF2">
    <property type="entry name" value="AAA-ATPASE-LIKE DOMAIN-CONTAINING PROTEIN"/>
    <property type="match status" value="1"/>
</dbReference>
<proteinExistence type="predicted"/>
<dbReference type="Proteomes" id="UP000318307">
    <property type="component" value="Unassembled WGS sequence"/>
</dbReference>
<dbReference type="InterPro" id="IPR018631">
    <property type="entry name" value="AAA-ATPase-like_dom"/>
</dbReference>
<evidence type="ECO:0000313" key="2">
    <source>
        <dbReference type="EMBL" id="TWI63378.1"/>
    </source>
</evidence>
<gene>
    <name evidence="2" type="ORF">LZ24_03249</name>
</gene>